<gene>
    <name evidence="2" type="ORF">GZ77_08235</name>
</gene>
<protein>
    <submittedName>
        <fullName evidence="2">Uncharacterized protein</fullName>
    </submittedName>
</protein>
<accession>A0A081N7E3</accession>
<organism evidence="2 3">
    <name type="scientific">Endozoicomonas montiporae</name>
    <dbReference type="NCBI Taxonomy" id="1027273"/>
    <lineage>
        <taxon>Bacteria</taxon>
        <taxon>Pseudomonadati</taxon>
        <taxon>Pseudomonadota</taxon>
        <taxon>Gammaproteobacteria</taxon>
        <taxon>Oceanospirillales</taxon>
        <taxon>Endozoicomonadaceae</taxon>
        <taxon>Endozoicomonas</taxon>
    </lineage>
</organism>
<keyword evidence="3" id="KW-1185">Reference proteome</keyword>
<sequence>MSTLRAKGQLMESSQHKERAGREGFKGGALVLPDGTERPLTEDMIQAALSKLANDHFYPDLSKPPSKTKPD</sequence>
<name>A0A081N7E3_9GAMM</name>
<evidence type="ECO:0000256" key="1">
    <source>
        <dbReference type="SAM" id="MobiDB-lite"/>
    </source>
</evidence>
<comment type="caution">
    <text evidence="2">The sequence shown here is derived from an EMBL/GenBank/DDBJ whole genome shotgun (WGS) entry which is preliminary data.</text>
</comment>
<dbReference type="AlphaFoldDB" id="A0A081N7E3"/>
<evidence type="ECO:0000313" key="3">
    <source>
        <dbReference type="Proteomes" id="UP000028006"/>
    </source>
</evidence>
<feature type="region of interest" description="Disordered" evidence="1">
    <location>
        <begin position="1"/>
        <end position="38"/>
    </location>
</feature>
<dbReference type="Proteomes" id="UP000028006">
    <property type="component" value="Unassembled WGS sequence"/>
</dbReference>
<reference evidence="2 3" key="1">
    <citation type="submission" date="2014-06" db="EMBL/GenBank/DDBJ databases">
        <title>Whole Genome Sequences of Three Symbiotic Endozoicomonas Bacteria.</title>
        <authorList>
            <person name="Neave M.J."/>
            <person name="Apprill A."/>
            <person name="Voolstra C.R."/>
        </authorList>
    </citation>
    <scope>NUCLEOTIDE SEQUENCE [LARGE SCALE GENOMIC DNA]</scope>
    <source>
        <strain evidence="2 3">LMG 24815</strain>
    </source>
</reference>
<feature type="compositionally biased region" description="Basic and acidic residues" evidence="1">
    <location>
        <begin position="14"/>
        <end position="25"/>
    </location>
</feature>
<proteinExistence type="predicted"/>
<evidence type="ECO:0000313" key="2">
    <source>
        <dbReference type="EMBL" id="KEQ14366.1"/>
    </source>
</evidence>
<dbReference type="EMBL" id="JOKG01000002">
    <property type="protein sequence ID" value="KEQ14366.1"/>
    <property type="molecule type" value="Genomic_DNA"/>
</dbReference>